<dbReference type="InterPro" id="IPR018629">
    <property type="entry name" value="XK-rel"/>
</dbReference>
<dbReference type="AlphaFoldDB" id="W8B2C7"/>
<keyword evidence="4 7" id="KW-0812">Transmembrane</keyword>
<keyword evidence="5 7" id="KW-1133">Transmembrane helix</keyword>
<sequence>MATKESITAILEWIKITHFGSMNKSNLPQCMETETDGISTDEIDLESHPWKEKTVSWWDVGMTVISILIRVIAVLLNIKLAVDYYQQREQNYCAWTVACLFVPMCVTSLIYAKMCHQDKKFDGGISKASRTALLVIFSSLFLRYWNSLIYSLKCKRSELRGNRDEQLKYYKLTIKEESDISLIRLFECFMETAPQKILQLSILLMQKNLVTGTQVLSVSLYLVSVPWTLFSYNRCIRAAQPNKNKLSYWYMAPHLCWHFCVSLSRTLCITFVVLIFPIWIIVACVQHAVVLGFLTYIVERPQFSSVIACHNFLFCIALGFVYIFIYIPVKEEPTRYKYALYYLICSLENFTCVGLFIFYAPGYLRQSVGFFSTLCTLAIVFYYVGICCMCIYYTRYHPNVKAGRNMKINS</sequence>
<gene>
    <name evidence="8" type="primary">XKR6</name>
</gene>
<evidence type="ECO:0000256" key="4">
    <source>
        <dbReference type="ARBA" id="ARBA00022692"/>
    </source>
</evidence>
<feature type="transmembrane region" description="Helical" evidence="7">
    <location>
        <begin position="271"/>
        <end position="297"/>
    </location>
</feature>
<name>W8B2C7_CERCA</name>
<comment type="similarity">
    <text evidence="2 7">Belongs to the XK family.</text>
</comment>
<dbReference type="GO" id="GO:0070782">
    <property type="term" value="P:phosphatidylserine exposure on apoptotic cell surface"/>
    <property type="evidence" value="ECO:0007669"/>
    <property type="project" value="TreeGrafter"/>
</dbReference>
<reference evidence="8" key="1">
    <citation type="submission" date="2013-07" db="EMBL/GenBank/DDBJ databases">
        <authorList>
            <person name="Geib S."/>
        </authorList>
    </citation>
    <scope>NUCLEOTIDE SEQUENCE</scope>
</reference>
<organism evidence="8">
    <name type="scientific">Ceratitis capitata</name>
    <name type="common">Mediterranean fruit fly</name>
    <name type="synonym">Tephritis capitata</name>
    <dbReference type="NCBI Taxonomy" id="7213"/>
    <lineage>
        <taxon>Eukaryota</taxon>
        <taxon>Metazoa</taxon>
        <taxon>Ecdysozoa</taxon>
        <taxon>Arthropoda</taxon>
        <taxon>Hexapoda</taxon>
        <taxon>Insecta</taxon>
        <taxon>Pterygota</taxon>
        <taxon>Neoptera</taxon>
        <taxon>Endopterygota</taxon>
        <taxon>Diptera</taxon>
        <taxon>Brachycera</taxon>
        <taxon>Muscomorpha</taxon>
        <taxon>Tephritoidea</taxon>
        <taxon>Tephritidae</taxon>
        <taxon>Ceratitis</taxon>
        <taxon>Ceratitis</taxon>
    </lineage>
</organism>
<comment type="subcellular location">
    <subcellularLocation>
        <location evidence="1">Cell membrane</location>
        <topology evidence="1">Multi-pass membrane protein</topology>
    </subcellularLocation>
    <subcellularLocation>
        <location evidence="7">Membrane</location>
        <topology evidence="7">Multi-pass membrane protein</topology>
    </subcellularLocation>
</comment>
<feature type="transmembrane region" description="Helical" evidence="7">
    <location>
        <begin position="92"/>
        <end position="112"/>
    </location>
</feature>
<keyword evidence="6 7" id="KW-0472">Membrane</keyword>
<dbReference type="GO" id="GO:0043652">
    <property type="term" value="P:engulfment of apoptotic cell"/>
    <property type="evidence" value="ECO:0007669"/>
    <property type="project" value="TreeGrafter"/>
</dbReference>
<evidence type="ECO:0000256" key="6">
    <source>
        <dbReference type="ARBA" id="ARBA00023136"/>
    </source>
</evidence>
<dbReference type="GO" id="GO:0005886">
    <property type="term" value="C:plasma membrane"/>
    <property type="evidence" value="ECO:0007669"/>
    <property type="project" value="UniProtKB-SubCell"/>
</dbReference>
<proteinExistence type="evidence at transcript level"/>
<evidence type="ECO:0000256" key="2">
    <source>
        <dbReference type="ARBA" id="ARBA00008789"/>
    </source>
</evidence>
<dbReference type="GO" id="GO:1902742">
    <property type="term" value="P:apoptotic process involved in development"/>
    <property type="evidence" value="ECO:0007669"/>
    <property type="project" value="TreeGrafter"/>
</dbReference>
<keyword evidence="3" id="KW-1003">Cell membrane</keyword>
<evidence type="ECO:0000313" key="8">
    <source>
        <dbReference type="EMBL" id="JAB92682.1"/>
    </source>
</evidence>
<accession>W8B2C7</accession>
<reference evidence="8" key="2">
    <citation type="journal article" date="2014" name="BMC Genomics">
        <title>A genomic perspective to assessing quality of mass-reared SIT flies used in Mediterranean fruit fly (Ceratitis capitata) eradication in California.</title>
        <authorList>
            <person name="Calla B."/>
            <person name="Hall B."/>
            <person name="Hou S."/>
            <person name="Geib S.M."/>
        </authorList>
    </citation>
    <scope>NUCLEOTIDE SEQUENCE</scope>
</reference>
<dbReference type="OrthoDB" id="6136301at2759"/>
<feature type="transmembrane region" description="Helical" evidence="7">
    <location>
        <begin position="60"/>
        <end position="80"/>
    </location>
</feature>
<feature type="transmembrane region" description="Helical" evidence="7">
    <location>
        <begin position="303"/>
        <end position="327"/>
    </location>
</feature>
<evidence type="ECO:0000256" key="1">
    <source>
        <dbReference type="ARBA" id="ARBA00004651"/>
    </source>
</evidence>
<feature type="transmembrane region" description="Helical" evidence="7">
    <location>
        <begin position="371"/>
        <end position="394"/>
    </location>
</feature>
<evidence type="ECO:0000256" key="7">
    <source>
        <dbReference type="RuleBase" id="RU910716"/>
    </source>
</evidence>
<dbReference type="InterPro" id="IPR050895">
    <property type="entry name" value="XK-related_scramblase"/>
</dbReference>
<dbReference type="Pfam" id="PF09815">
    <property type="entry name" value="XK-related"/>
    <property type="match status" value="1"/>
</dbReference>
<evidence type="ECO:0000256" key="5">
    <source>
        <dbReference type="ARBA" id="ARBA00022989"/>
    </source>
</evidence>
<feature type="transmembrane region" description="Helical" evidence="7">
    <location>
        <begin position="132"/>
        <end position="152"/>
    </location>
</feature>
<dbReference type="EMBL" id="GAMC01013873">
    <property type="protein sequence ID" value="JAB92682.1"/>
    <property type="molecule type" value="mRNA"/>
</dbReference>
<evidence type="ECO:0000256" key="3">
    <source>
        <dbReference type="ARBA" id="ARBA00022475"/>
    </source>
</evidence>
<dbReference type="PANTHER" id="PTHR16024">
    <property type="entry name" value="XK-RELATED PROTEIN"/>
    <property type="match status" value="1"/>
</dbReference>
<protein>
    <recommendedName>
        <fullName evidence="7">XK-related protein</fullName>
    </recommendedName>
</protein>
<dbReference type="PANTHER" id="PTHR16024:SF6">
    <property type="entry name" value="XK-RELATED PROTEIN"/>
    <property type="match status" value="1"/>
</dbReference>
<feature type="transmembrane region" description="Helical" evidence="7">
    <location>
        <begin position="339"/>
        <end position="359"/>
    </location>
</feature>